<name>A0A085U4I5_YERRU</name>
<feature type="modified residue" description="4-aspartylphosphate" evidence="4">
    <location>
        <position position="54"/>
    </location>
</feature>
<dbReference type="EMBL" id="LN681231">
    <property type="protein sequence ID" value="CEK26944.1"/>
    <property type="molecule type" value="Genomic_DNA"/>
</dbReference>
<dbReference type="AlphaFoldDB" id="A0A085U4I5"/>
<dbReference type="RefSeq" id="WP_038244445.1">
    <property type="nucleotide sequence ID" value="NZ_CABIHR010000007.1"/>
</dbReference>
<evidence type="ECO:0000256" key="1">
    <source>
        <dbReference type="ARBA" id="ARBA00022553"/>
    </source>
</evidence>
<keyword evidence="1 4" id="KW-0597">Phosphoprotein</keyword>
<dbReference type="PANTHER" id="PTHR45566:SF1">
    <property type="entry name" value="HTH-TYPE TRANSCRIPTIONAL REGULATOR YHJB-RELATED"/>
    <property type="match status" value="1"/>
</dbReference>
<evidence type="ECO:0000313" key="7">
    <source>
        <dbReference type="EMBL" id="CEK26944.1"/>
    </source>
</evidence>
<evidence type="ECO:0000259" key="5">
    <source>
        <dbReference type="PROSITE" id="PS50043"/>
    </source>
</evidence>
<dbReference type="OrthoDB" id="9796655at2"/>
<evidence type="ECO:0000259" key="6">
    <source>
        <dbReference type="PROSITE" id="PS50110"/>
    </source>
</evidence>
<dbReference type="CDD" id="cd17535">
    <property type="entry name" value="REC_NarL-like"/>
    <property type="match status" value="1"/>
</dbReference>
<evidence type="ECO:0000256" key="3">
    <source>
        <dbReference type="ARBA" id="ARBA00023125"/>
    </source>
</evidence>
<dbReference type="InterPro" id="IPR011006">
    <property type="entry name" value="CheY-like_superfamily"/>
</dbReference>
<gene>
    <name evidence="8" type="primary">bvgA</name>
    <name evidence="7" type="ORF">CSF007_5935</name>
    <name evidence="8" type="ORF">NCTC10476_00930</name>
</gene>
<evidence type="ECO:0000313" key="8">
    <source>
        <dbReference type="EMBL" id="SUP99693.1"/>
    </source>
</evidence>
<keyword evidence="9" id="KW-1185">Reference proteome</keyword>
<dbReference type="InterPro" id="IPR058245">
    <property type="entry name" value="NreC/VraR/RcsB-like_REC"/>
</dbReference>
<dbReference type="Pfam" id="PF00072">
    <property type="entry name" value="Response_reg"/>
    <property type="match status" value="1"/>
</dbReference>
<accession>A0A085U4I5</accession>
<dbReference type="eggNOG" id="COG2197">
    <property type="taxonomic scope" value="Bacteria"/>
</dbReference>
<dbReference type="STRING" id="29486.UGYR_15605"/>
<dbReference type="PATRIC" id="fig|29486.44.peg.2802"/>
<dbReference type="GO" id="GO:0003677">
    <property type="term" value="F:DNA binding"/>
    <property type="evidence" value="ECO:0007669"/>
    <property type="project" value="UniProtKB-KW"/>
</dbReference>
<keyword evidence="2" id="KW-0902">Two-component regulatory system</keyword>
<dbReference type="PROSITE" id="PS00622">
    <property type="entry name" value="HTH_LUXR_1"/>
    <property type="match status" value="1"/>
</dbReference>
<dbReference type="InterPro" id="IPR001789">
    <property type="entry name" value="Sig_transdc_resp-reg_receiver"/>
</dbReference>
<dbReference type="SUPFAM" id="SSF52172">
    <property type="entry name" value="CheY-like"/>
    <property type="match status" value="1"/>
</dbReference>
<dbReference type="Pfam" id="PF00196">
    <property type="entry name" value="GerE"/>
    <property type="match status" value="1"/>
</dbReference>
<dbReference type="Gene3D" id="1.10.10.10">
    <property type="entry name" value="Winged helix-like DNA-binding domain superfamily/Winged helix DNA-binding domain"/>
    <property type="match status" value="1"/>
</dbReference>
<dbReference type="InterPro" id="IPR016032">
    <property type="entry name" value="Sig_transdc_resp-reg_C-effctor"/>
</dbReference>
<proteinExistence type="predicted"/>
<dbReference type="EMBL" id="UHJG01000001">
    <property type="protein sequence ID" value="SUP99693.1"/>
    <property type="molecule type" value="Genomic_DNA"/>
</dbReference>
<dbReference type="PRINTS" id="PR00038">
    <property type="entry name" value="HTHLUXR"/>
</dbReference>
<dbReference type="PROSITE" id="PS50043">
    <property type="entry name" value="HTH_LUXR_2"/>
    <property type="match status" value="1"/>
</dbReference>
<dbReference type="PROSITE" id="PS50110">
    <property type="entry name" value="RESPONSE_REGULATORY"/>
    <property type="match status" value="1"/>
</dbReference>
<dbReference type="SMART" id="SM00421">
    <property type="entry name" value="HTH_LUXR"/>
    <property type="match status" value="1"/>
</dbReference>
<organism evidence="7">
    <name type="scientific">Yersinia ruckeri</name>
    <dbReference type="NCBI Taxonomy" id="29486"/>
    <lineage>
        <taxon>Bacteria</taxon>
        <taxon>Pseudomonadati</taxon>
        <taxon>Pseudomonadota</taxon>
        <taxon>Gammaproteobacteria</taxon>
        <taxon>Enterobacterales</taxon>
        <taxon>Yersiniaceae</taxon>
        <taxon>Yersinia</taxon>
    </lineage>
</organism>
<dbReference type="GO" id="GO:0006355">
    <property type="term" value="P:regulation of DNA-templated transcription"/>
    <property type="evidence" value="ECO:0007669"/>
    <property type="project" value="InterPro"/>
</dbReference>
<dbReference type="SUPFAM" id="SSF46894">
    <property type="entry name" value="C-terminal effector domain of the bipartite response regulators"/>
    <property type="match status" value="1"/>
</dbReference>
<evidence type="ECO:0000313" key="9">
    <source>
        <dbReference type="Proteomes" id="UP000255169"/>
    </source>
</evidence>
<dbReference type="InterPro" id="IPR036388">
    <property type="entry name" value="WH-like_DNA-bd_sf"/>
</dbReference>
<dbReference type="GO" id="GO:0000160">
    <property type="term" value="P:phosphorelay signal transduction system"/>
    <property type="evidence" value="ECO:0007669"/>
    <property type="project" value="InterPro"/>
</dbReference>
<feature type="domain" description="Response regulatory" evidence="6">
    <location>
        <begin position="3"/>
        <end position="119"/>
    </location>
</feature>
<feature type="domain" description="HTH luxR-type" evidence="5">
    <location>
        <begin position="136"/>
        <end position="201"/>
    </location>
</feature>
<dbReference type="KEGG" id="yrb:UGYR_15605"/>
<keyword evidence="3" id="KW-0238">DNA-binding</keyword>
<sequence length="202" mass="22408">MPRLLLVDDHPVVHVALEAALLQSTVLYQLQGVSDDQQALQRLAEHSFELLILDIGLPQVDGLHFLRKIRRHYSELPVIVYTSQETEVYAKMAYHAGAQGFVHKGSLMTQLLDAIGSVLDGNMAFPEEIAYTVSAENTEKHSLTQKEIQILGLLAKGHSNLHIAQMLNISNKTVSTHKKNILNKTGATNLLELIAVFNDLQP</sequence>
<dbReference type="Proteomes" id="UP000255169">
    <property type="component" value="Unassembled WGS sequence"/>
</dbReference>
<dbReference type="SMART" id="SM00448">
    <property type="entry name" value="REC"/>
    <property type="match status" value="1"/>
</dbReference>
<reference evidence="8 9" key="2">
    <citation type="submission" date="2018-06" db="EMBL/GenBank/DDBJ databases">
        <authorList>
            <consortium name="Pathogen Informatics"/>
            <person name="Doyle S."/>
        </authorList>
    </citation>
    <scope>NUCLEOTIDE SEQUENCE [LARGE SCALE GENOMIC DNA]</scope>
    <source>
        <strain evidence="8 9">NCTC10476</strain>
    </source>
</reference>
<protein>
    <submittedName>
        <fullName evidence="7 8">Two-component response regulator</fullName>
    </submittedName>
</protein>
<dbReference type="InterPro" id="IPR051015">
    <property type="entry name" value="EvgA-like"/>
</dbReference>
<reference evidence="7" key="1">
    <citation type="journal article" date="2015" name="Genome Announc.">
        <title>Complete Genome Sequence of Yersinia ruckeri Strain CSF007-82, Etiologic Agent of Red Mouth Disease in Salmonid Fish.</title>
        <authorList>
            <person name="Nelson M.C."/>
            <person name="LaPatra S.E."/>
            <person name="Welch T.J."/>
            <person name="Graf J."/>
        </authorList>
    </citation>
    <scope>NUCLEOTIDE SEQUENCE</scope>
    <source>
        <strain evidence="7">CSF007-82</strain>
    </source>
</reference>
<dbReference type="CDD" id="cd06170">
    <property type="entry name" value="LuxR_C_like"/>
    <property type="match status" value="1"/>
</dbReference>
<dbReference type="PANTHER" id="PTHR45566">
    <property type="entry name" value="HTH-TYPE TRANSCRIPTIONAL REGULATOR YHJB-RELATED"/>
    <property type="match status" value="1"/>
</dbReference>
<dbReference type="Gene3D" id="3.40.50.2300">
    <property type="match status" value="1"/>
</dbReference>
<dbReference type="GeneID" id="66878918"/>
<dbReference type="InterPro" id="IPR000792">
    <property type="entry name" value="Tscrpt_reg_LuxR_C"/>
</dbReference>
<evidence type="ECO:0000256" key="2">
    <source>
        <dbReference type="ARBA" id="ARBA00023012"/>
    </source>
</evidence>
<evidence type="ECO:0000256" key="4">
    <source>
        <dbReference type="PROSITE-ProRule" id="PRU00169"/>
    </source>
</evidence>